<reference evidence="3" key="1">
    <citation type="submission" date="2011-02" db="EMBL/GenBank/DDBJ databases">
        <title>The Genome Sequence of Capsaspora owczarzaki ATCC 30864.</title>
        <authorList>
            <person name="Russ C."/>
            <person name="Cuomo C."/>
            <person name="Burger G."/>
            <person name="Gray M.W."/>
            <person name="Holland P.W.H."/>
            <person name="King N."/>
            <person name="Lang F.B.F."/>
            <person name="Roger A.J."/>
            <person name="Ruiz-Trillo I."/>
            <person name="Young S.K."/>
            <person name="Zeng Q."/>
            <person name="Gargeya S."/>
            <person name="Alvarado L."/>
            <person name="Berlin A."/>
            <person name="Chapman S.B."/>
            <person name="Chen Z."/>
            <person name="Freedman E."/>
            <person name="Gellesch M."/>
            <person name="Goldberg J."/>
            <person name="Griggs A."/>
            <person name="Gujja S."/>
            <person name="Heilman E."/>
            <person name="Heiman D."/>
            <person name="Howarth C."/>
            <person name="Mehta T."/>
            <person name="Neiman D."/>
            <person name="Pearson M."/>
            <person name="Roberts A."/>
            <person name="Saif S."/>
            <person name="Shea T."/>
            <person name="Shenoy N."/>
            <person name="Sisk P."/>
            <person name="Stolte C."/>
            <person name="Sykes S."/>
            <person name="White J."/>
            <person name="Yandava C."/>
            <person name="Haas B."/>
            <person name="Nusbaum C."/>
            <person name="Birren B."/>
        </authorList>
    </citation>
    <scope>NUCLEOTIDE SEQUENCE</scope>
    <source>
        <strain evidence="3">ATCC 30864</strain>
    </source>
</reference>
<proteinExistence type="predicted"/>
<organism evidence="2 3">
    <name type="scientific">Capsaspora owczarzaki (strain ATCC 30864)</name>
    <dbReference type="NCBI Taxonomy" id="595528"/>
    <lineage>
        <taxon>Eukaryota</taxon>
        <taxon>Filasterea</taxon>
        <taxon>Capsaspora</taxon>
    </lineage>
</organism>
<dbReference type="InParanoid" id="A0A0D2WTT2"/>
<dbReference type="PhylomeDB" id="A0A0D2WTT2"/>
<feature type="transmembrane region" description="Helical" evidence="1">
    <location>
        <begin position="135"/>
        <end position="154"/>
    </location>
</feature>
<dbReference type="EMBL" id="KE346368">
    <property type="protein sequence ID" value="KJE95108.1"/>
    <property type="molecule type" value="Genomic_DNA"/>
</dbReference>
<keyword evidence="1" id="KW-1133">Transmembrane helix</keyword>
<sequence length="203" mass="21843">MPSNACILGTFVFFMTASGCLTIAALLTKDWIHQTYTLHGLVYPNTPVAGTNTTVHQYQGIAHGTAESPCIVWIVNNTGDGTEDCPFLDPSLIKSDAQRSVYGLMVSGIVFCFLSMITGLITCRKPSALQPTKSFMYLTLVCLVAACIVFPVMFKDPPINGSAFDYPSTWAIGFSYAIAVVGAALVFGGQIVISCYQDDEIEV</sequence>
<feature type="transmembrane region" description="Helical" evidence="1">
    <location>
        <begin position="174"/>
        <end position="196"/>
    </location>
</feature>
<gene>
    <name evidence="2" type="ORF">CAOG_005597</name>
</gene>
<evidence type="ECO:0000313" key="2">
    <source>
        <dbReference type="EMBL" id="KJE95108.1"/>
    </source>
</evidence>
<feature type="transmembrane region" description="Helical" evidence="1">
    <location>
        <begin position="101"/>
        <end position="123"/>
    </location>
</feature>
<keyword evidence="1" id="KW-0472">Membrane</keyword>
<keyword evidence="1" id="KW-0812">Transmembrane</keyword>
<accession>A0A0D2WTT2</accession>
<evidence type="ECO:0000256" key="1">
    <source>
        <dbReference type="SAM" id="Phobius"/>
    </source>
</evidence>
<protein>
    <submittedName>
        <fullName evidence="2">Uncharacterized protein</fullName>
    </submittedName>
</protein>
<dbReference type="Gene3D" id="1.20.140.150">
    <property type="match status" value="1"/>
</dbReference>
<name>A0A0D2WTT2_CAPO3</name>
<dbReference type="RefSeq" id="XP_004346270.2">
    <property type="nucleotide sequence ID" value="XM_004346220.2"/>
</dbReference>
<evidence type="ECO:0000313" key="3">
    <source>
        <dbReference type="Proteomes" id="UP000008743"/>
    </source>
</evidence>
<keyword evidence="3" id="KW-1185">Reference proteome</keyword>
<dbReference type="Proteomes" id="UP000008743">
    <property type="component" value="Unassembled WGS sequence"/>
</dbReference>
<dbReference type="AlphaFoldDB" id="A0A0D2WTT2"/>